<dbReference type="AlphaFoldDB" id="A0A6A5UFL4"/>
<feature type="compositionally biased region" description="Basic and acidic residues" evidence="1">
    <location>
        <begin position="98"/>
        <end position="114"/>
    </location>
</feature>
<keyword evidence="3" id="KW-1185">Reference proteome</keyword>
<protein>
    <submittedName>
        <fullName evidence="2">Uncharacterized protein</fullName>
    </submittedName>
</protein>
<proteinExistence type="predicted"/>
<feature type="compositionally biased region" description="Acidic residues" evidence="1">
    <location>
        <begin position="132"/>
        <end position="141"/>
    </location>
</feature>
<organism evidence="2 3">
    <name type="scientific">Byssothecium circinans</name>
    <dbReference type="NCBI Taxonomy" id="147558"/>
    <lineage>
        <taxon>Eukaryota</taxon>
        <taxon>Fungi</taxon>
        <taxon>Dikarya</taxon>
        <taxon>Ascomycota</taxon>
        <taxon>Pezizomycotina</taxon>
        <taxon>Dothideomycetes</taxon>
        <taxon>Pleosporomycetidae</taxon>
        <taxon>Pleosporales</taxon>
        <taxon>Massarineae</taxon>
        <taxon>Massarinaceae</taxon>
        <taxon>Byssothecium</taxon>
    </lineage>
</organism>
<evidence type="ECO:0000313" key="3">
    <source>
        <dbReference type="Proteomes" id="UP000800035"/>
    </source>
</evidence>
<accession>A0A6A5UFL4</accession>
<evidence type="ECO:0000256" key="1">
    <source>
        <dbReference type="SAM" id="MobiDB-lite"/>
    </source>
</evidence>
<name>A0A6A5UFL4_9PLEO</name>
<evidence type="ECO:0000313" key="2">
    <source>
        <dbReference type="EMBL" id="KAF1959887.1"/>
    </source>
</evidence>
<gene>
    <name evidence="2" type="ORF">CC80DRAFT_545312</name>
</gene>
<reference evidence="2" key="1">
    <citation type="journal article" date="2020" name="Stud. Mycol.">
        <title>101 Dothideomycetes genomes: a test case for predicting lifestyles and emergence of pathogens.</title>
        <authorList>
            <person name="Haridas S."/>
            <person name="Albert R."/>
            <person name="Binder M."/>
            <person name="Bloem J."/>
            <person name="Labutti K."/>
            <person name="Salamov A."/>
            <person name="Andreopoulos B."/>
            <person name="Baker S."/>
            <person name="Barry K."/>
            <person name="Bills G."/>
            <person name="Bluhm B."/>
            <person name="Cannon C."/>
            <person name="Castanera R."/>
            <person name="Culley D."/>
            <person name="Daum C."/>
            <person name="Ezra D."/>
            <person name="Gonzalez J."/>
            <person name="Henrissat B."/>
            <person name="Kuo A."/>
            <person name="Liang C."/>
            <person name="Lipzen A."/>
            <person name="Lutzoni F."/>
            <person name="Magnuson J."/>
            <person name="Mondo S."/>
            <person name="Nolan M."/>
            <person name="Ohm R."/>
            <person name="Pangilinan J."/>
            <person name="Park H.-J."/>
            <person name="Ramirez L."/>
            <person name="Alfaro M."/>
            <person name="Sun H."/>
            <person name="Tritt A."/>
            <person name="Yoshinaga Y."/>
            <person name="Zwiers L.-H."/>
            <person name="Turgeon B."/>
            <person name="Goodwin S."/>
            <person name="Spatafora J."/>
            <person name="Crous P."/>
            <person name="Grigoriev I."/>
        </authorList>
    </citation>
    <scope>NUCLEOTIDE SEQUENCE</scope>
    <source>
        <strain evidence="2">CBS 675.92</strain>
    </source>
</reference>
<feature type="region of interest" description="Disordered" evidence="1">
    <location>
        <begin position="95"/>
        <end position="141"/>
    </location>
</feature>
<dbReference type="EMBL" id="ML976984">
    <property type="protein sequence ID" value="KAF1959887.1"/>
    <property type="molecule type" value="Genomic_DNA"/>
</dbReference>
<sequence>MSLSKQDRIKEGLKAEDKARYDSVRKELQSLRKDNNRAQATLESVCEVITKNRAKMKELEREKEALVEKTFGAYRKGKQVATATAMAKAKAKAKAKARQWEDEGGVKIKEGAKEEDGESNEDVSMVKTEYFESSDSELESD</sequence>
<dbReference type="Proteomes" id="UP000800035">
    <property type="component" value="Unassembled WGS sequence"/>
</dbReference>